<dbReference type="EMBL" id="BARS01005114">
    <property type="protein sequence ID" value="GAF68648.1"/>
    <property type="molecule type" value="Genomic_DNA"/>
</dbReference>
<evidence type="ECO:0008006" key="2">
    <source>
        <dbReference type="Google" id="ProtNLM"/>
    </source>
</evidence>
<proteinExistence type="predicted"/>
<protein>
    <recommendedName>
        <fullName evidence="2">N-acetyltransferase domain-containing protein</fullName>
    </recommendedName>
</protein>
<evidence type="ECO:0000313" key="1">
    <source>
        <dbReference type="EMBL" id="GAF68648.1"/>
    </source>
</evidence>
<comment type="caution">
    <text evidence="1">The sequence shown here is derived from an EMBL/GenBank/DDBJ whole genome shotgun (WGS) entry which is preliminary data.</text>
</comment>
<organism evidence="1">
    <name type="scientific">marine sediment metagenome</name>
    <dbReference type="NCBI Taxonomy" id="412755"/>
    <lineage>
        <taxon>unclassified sequences</taxon>
        <taxon>metagenomes</taxon>
        <taxon>ecological metagenomes</taxon>
    </lineage>
</organism>
<reference evidence="1" key="1">
    <citation type="journal article" date="2014" name="Front. Microbiol.">
        <title>High frequency of phylogenetically diverse reductive dehalogenase-homologous genes in deep subseafloor sedimentary metagenomes.</title>
        <authorList>
            <person name="Kawai M."/>
            <person name="Futagami T."/>
            <person name="Toyoda A."/>
            <person name="Takaki Y."/>
            <person name="Nishi S."/>
            <person name="Hori S."/>
            <person name="Arai W."/>
            <person name="Tsubouchi T."/>
            <person name="Morono Y."/>
            <person name="Uchiyama I."/>
            <person name="Ito T."/>
            <person name="Fujiyama A."/>
            <person name="Inagaki F."/>
            <person name="Takami H."/>
        </authorList>
    </citation>
    <scope>NUCLEOTIDE SEQUENCE</scope>
    <source>
        <strain evidence="1">Expedition CK06-06</strain>
    </source>
</reference>
<gene>
    <name evidence="1" type="ORF">S01H1_10012</name>
</gene>
<accession>X0RIQ2</accession>
<dbReference type="AlphaFoldDB" id="X0RIQ2"/>
<name>X0RIQ2_9ZZZZ</name>
<sequence length="134" mass="15783">MKLNARKLINTDYKVLVDWWKWWRWPSIPKNFLPDNGTGGIMIQKENIPIVAGFIYYTNSDAVFVEWIISNPKYKDNDRKEAIEMLLNTIEAICKEQGKKYMFSIGRNQSLINTHKKLGWDVDNKPSYEIAKKI</sequence>